<dbReference type="PROSITE" id="PS51257">
    <property type="entry name" value="PROKAR_LIPOPROTEIN"/>
    <property type="match status" value="1"/>
</dbReference>
<evidence type="ECO:0000313" key="2">
    <source>
        <dbReference type="Proteomes" id="UP000215215"/>
    </source>
</evidence>
<name>A0A235BPK5_UNCW3</name>
<dbReference type="Proteomes" id="UP000215215">
    <property type="component" value="Unassembled WGS sequence"/>
</dbReference>
<gene>
    <name evidence="1" type="ORF">CH333_08835</name>
</gene>
<protein>
    <submittedName>
        <fullName evidence="1">Uncharacterized protein</fullName>
    </submittedName>
</protein>
<sequence>MFYNRQKIYLFGVVILLILGCEEKVVCPKKPFEVTVYTSEGQPIDGAFIEGGFDWEFFRVQTDSEGIAILPGHALGERAVIYKNNYFPQVVRSLSPTQYILTPTPQQFELIGNVAGTAIRFDSGTLLTIEYGGGYHMYSYNDQEITEVAFAQLPITVKKINLYGDTLWFSTHEDGIYVYTLQNPLQPQQLFHLDISGYLGPFAVKDTILGVGYPYGPGPLRIFSYTTDGQYKELSVIEKYFVKEMTFISNYLILIGNNESLPTVFDLNDPLNPVLVYNGLEWEYKSAFLFGDHLILVPKYGYAIGRVDYKLLNLSDPANPASTGGFSADSWLIEVVDDSSAAGHYYFHSQSISVLSGSISDSFYTIAIISESALGGFGGGAPPYFIIGNQLWKLEDR</sequence>
<dbReference type="EMBL" id="NOZQ01000202">
    <property type="protein sequence ID" value="OYD14151.1"/>
    <property type="molecule type" value="Genomic_DNA"/>
</dbReference>
<reference evidence="1 2" key="1">
    <citation type="submission" date="2017-07" db="EMBL/GenBank/DDBJ databases">
        <title>Recovery of genomes from metagenomes via a dereplication, aggregation, and scoring strategy.</title>
        <authorList>
            <person name="Sieber C.M."/>
            <person name="Probst A.J."/>
            <person name="Sharrar A."/>
            <person name="Thomas B.C."/>
            <person name="Hess M."/>
            <person name="Tringe S.G."/>
            <person name="Banfield J.F."/>
        </authorList>
    </citation>
    <scope>NUCLEOTIDE SEQUENCE [LARGE SCALE GENOMIC DNA]</scope>
    <source>
        <strain evidence="1">JGI_Cruoil_03_44_89</strain>
    </source>
</reference>
<evidence type="ECO:0000313" key="1">
    <source>
        <dbReference type="EMBL" id="OYD14151.1"/>
    </source>
</evidence>
<organism evidence="1 2">
    <name type="scientific">candidate division WOR-3 bacterium JGI_Cruoil_03_44_89</name>
    <dbReference type="NCBI Taxonomy" id="1973748"/>
    <lineage>
        <taxon>Bacteria</taxon>
        <taxon>Bacteria division WOR-3</taxon>
    </lineage>
</organism>
<dbReference type="AlphaFoldDB" id="A0A235BPK5"/>
<comment type="caution">
    <text evidence="1">The sequence shown here is derived from an EMBL/GenBank/DDBJ whole genome shotgun (WGS) entry which is preliminary data.</text>
</comment>
<proteinExistence type="predicted"/>
<dbReference type="SUPFAM" id="SSF69322">
    <property type="entry name" value="Tricorn protease domain 2"/>
    <property type="match status" value="1"/>
</dbReference>
<accession>A0A235BPK5</accession>